<feature type="non-terminal residue" evidence="1">
    <location>
        <position position="29"/>
    </location>
</feature>
<organism evidence="1">
    <name type="scientific">marine metagenome</name>
    <dbReference type="NCBI Taxonomy" id="408172"/>
    <lineage>
        <taxon>unclassified sequences</taxon>
        <taxon>metagenomes</taxon>
        <taxon>ecological metagenomes</taxon>
    </lineage>
</organism>
<evidence type="ECO:0000313" key="1">
    <source>
        <dbReference type="EMBL" id="SVD13323.1"/>
    </source>
</evidence>
<name>A0A382SU85_9ZZZZ</name>
<sequence length="29" mass="3395">MSIQESLSDIEDLFSIFDDPKDKFSQLMD</sequence>
<dbReference type="EMBL" id="UINC01131551">
    <property type="protein sequence ID" value="SVD13323.1"/>
    <property type="molecule type" value="Genomic_DNA"/>
</dbReference>
<proteinExistence type="predicted"/>
<gene>
    <name evidence="1" type="ORF">METZ01_LOCUS366177</name>
</gene>
<dbReference type="AlphaFoldDB" id="A0A382SU85"/>
<reference evidence="1" key="1">
    <citation type="submission" date="2018-05" db="EMBL/GenBank/DDBJ databases">
        <authorList>
            <person name="Lanie J.A."/>
            <person name="Ng W.-L."/>
            <person name="Kazmierczak K.M."/>
            <person name="Andrzejewski T.M."/>
            <person name="Davidsen T.M."/>
            <person name="Wayne K.J."/>
            <person name="Tettelin H."/>
            <person name="Glass J.I."/>
            <person name="Rusch D."/>
            <person name="Podicherti R."/>
            <person name="Tsui H.-C.T."/>
            <person name="Winkler M.E."/>
        </authorList>
    </citation>
    <scope>NUCLEOTIDE SEQUENCE</scope>
</reference>
<protein>
    <submittedName>
        <fullName evidence="1">Uncharacterized protein</fullName>
    </submittedName>
</protein>
<accession>A0A382SU85</accession>